<dbReference type="PANTHER" id="PTHR48081">
    <property type="entry name" value="AB HYDROLASE SUPERFAMILY PROTEIN C4A8.06C"/>
    <property type="match status" value="1"/>
</dbReference>
<dbReference type="SUPFAM" id="SSF53474">
    <property type="entry name" value="alpha/beta-Hydrolases"/>
    <property type="match status" value="1"/>
</dbReference>
<evidence type="ECO:0000256" key="2">
    <source>
        <dbReference type="ARBA" id="ARBA00022801"/>
    </source>
</evidence>
<dbReference type="Pfam" id="PF07859">
    <property type="entry name" value="Abhydrolase_3"/>
    <property type="match status" value="1"/>
</dbReference>
<evidence type="ECO:0000256" key="3">
    <source>
        <dbReference type="PROSITE-ProRule" id="PRU10038"/>
    </source>
</evidence>
<dbReference type="EMBL" id="CP063408">
    <property type="protein sequence ID" value="QSZ34080.1"/>
    <property type="molecule type" value="Genomic_DNA"/>
</dbReference>
<dbReference type="Proteomes" id="UP000672032">
    <property type="component" value="Chromosome 4"/>
</dbReference>
<sequence length="498" mass="55233">MDISPLGAAKTVLPNLPLIVKTTILALLSRSPNASVQDVITEVIVVTARPMLATPSAILKSQTQSQIDWGVWGHKWIAKYTIPKPQDPCHGNASTYSVRSALLKAIEELGDERNAFDLPEIVDVQAEWTGYRNGVSFCARQPDIPEHEQYKMMMREVAPDSPTILYFHGGAFCLMDPVTHRPTTSALAEQTHGRCLSVRYRLAPQNPFPSALLDAFIAYLSLISPPPNAFHSSISPGKIILSGDSSGAGLATSLLLLLATLNRIGIQRVRFHNVDVPINAGCVAGLAITSPWLDISRSLPSVTRNVQYDMIRPPSSDYTMPYPNFPHDSVWPAQRPRVETYCESSMVTHPLVSPLAASKENWRGVAPVYISVGWESMQDEAEIFARRVYEAGGAVVFDGYVGMPHCFALMPWNAVGRSAFANCASFCNDAVKDRVTRSDFGTWTNKNGKVEPIRLDRLGMSNNERKLDLDDILVNRLLESQRKWRVDLEKKLRNAHIW</sequence>
<evidence type="ECO:0000259" key="4">
    <source>
        <dbReference type="Pfam" id="PF07859"/>
    </source>
</evidence>
<dbReference type="InterPro" id="IPR033140">
    <property type="entry name" value="Lipase_GDXG_put_SER_AS"/>
</dbReference>
<dbReference type="OrthoDB" id="5354320at2759"/>
<dbReference type="InterPro" id="IPR002168">
    <property type="entry name" value="Lipase_GDXG_HIS_AS"/>
</dbReference>
<keyword evidence="2" id="KW-0378">Hydrolase</keyword>
<feature type="active site" evidence="3">
    <location>
        <position position="245"/>
    </location>
</feature>
<dbReference type="InterPro" id="IPR013094">
    <property type="entry name" value="AB_hydrolase_3"/>
</dbReference>
<organism evidence="5 6">
    <name type="scientific">Monilinia vaccinii-corymbosi</name>
    <dbReference type="NCBI Taxonomy" id="61207"/>
    <lineage>
        <taxon>Eukaryota</taxon>
        <taxon>Fungi</taxon>
        <taxon>Dikarya</taxon>
        <taxon>Ascomycota</taxon>
        <taxon>Pezizomycotina</taxon>
        <taxon>Leotiomycetes</taxon>
        <taxon>Helotiales</taxon>
        <taxon>Sclerotiniaceae</taxon>
        <taxon>Monilinia</taxon>
    </lineage>
</organism>
<protein>
    <recommendedName>
        <fullName evidence="4">Alpha/beta hydrolase fold-3 domain-containing protein</fullName>
    </recommendedName>
</protein>
<evidence type="ECO:0000313" key="6">
    <source>
        <dbReference type="Proteomes" id="UP000672032"/>
    </source>
</evidence>
<dbReference type="PROSITE" id="PS01173">
    <property type="entry name" value="LIPASE_GDXG_HIS"/>
    <property type="match status" value="1"/>
</dbReference>
<dbReference type="AlphaFoldDB" id="A0A8A3PG84"/>
<evidence type="ECO:0000256" key="1">
    <source>
        <dbReference type="ARBA" id="ARBA00010515"/>
    </source>
</evidence>
<dbReference type="InterPro" id="IPR050300">
    <property type="entry name" value="GDXG_lipolytic_enzyme"/>
</dbReference>
<feature type="domain" description="Alpha/beta hydrolase fold-3" evidence="4">
    <location>
        <begin position="164"/>
        <end position="408"/>
    </location>
</feature>
<proteinExistence type="inferred from homology"/>
<dbReference type="PROSITE" id="PS01174">
    <property type="entry name" value="LIPASE_GDXG_SER"/>
    <property type="match status" value="1"/>
</dbReference>
<accession>A0A8A3PG84</accession>
<gene>
    <name evidence="5" type="ORF">DSL72_005668</name>
</gene>
<dbReference type="InterPro" id="IPR029058">
    <property type="entry name" value="AB_hydrolase_fold"/>
</dbReference>
<keyword evidence="6" id="KW-1185">Reference proteome</keyword>
<reference evidence="5" key="1">
    <citation type="submission" date="2020-10" db="EMBL/GenBank/DDBJ databases">
        <title>Genome Sequence of Monilinia vaccinii-corymbosi Sheds Light on Mummy Berry Disease Infection of Blueberry and Mating Type.</title>
        <authorList>
            <person name="Yow A.G."/>
            <person name="Zhang Y."/>
            <person name="Bansal K."/>
            <person name="Eacker S.M."/>
            <person name="Sullivan S."/>
            <person name="Liachko I."/>
            <person name="Cubeta M.A."/>
            <person name="Rollins J.A."/>
            <person name="Ashrafi H."/>
        </authorList>
    </citation>
    <scope>NUCLEOTIDE SEQUENCE</scope>
    <source>
        <strain evidence="5">RL-1</strain>
    </source>
</reference>
<dbReference type="Gene3D" id="3.40.50.1820">
    <property type="entry name" value="alpha/beta hydrolase"/>
    <property type="match status" value="1"/>
</dbReference>
<evidence type="ECO:0000313" key="5">
    <source>
        <dbReference type="EMBL" id="QSZ34080.1"/>
    </source>
</evidence>
<name>A0A8A3PG84_9HELO</name>
<comment type="similarity">
    <text evidence="1">Belongs to the 'GDXG' lipolytic enzyme family.</text>
</comment>
<dbReference type="GO" id="GO:0016787">
    <property type="term" value="F:hydrolase activity"/>
    <property type="evidence" value="ECO:0007669"/>
    <property type="project" value="UniProtKB-KW"/>
</dbReference>
<dbReference type="PANTHER" id="PTHR48081:SF25">
    <property type="entry name" value="PUTATIVE (AFU_ORTHOLOGUE AFUA_3G11560)-RELATED"/>
    <property type="match status" value="1"/>
</dbReference>